<evidence type="ECO:0000313" key="2">
    <source>
        <dbReference type="EMBL" id="RKG83515.1"/>
    </source>
</evidence>
<name>A0A3A8IJZ4_9BACT</name>
<dbReference type="InterPro" id="IPR016187">
    <property type="entry name" value="CTDL_fold"/>
</dbReference>
<reference evidence="3" key="1">
    <citation type="submission" date="2018-09" db="EMBL/GenBank/DDBJ databases">
        <authorList>
            <person name="Livingstone P.G."/>
            <person name="Whitworth D.E."/>
        </authorList>
    </citation>
    <scope>NUCLEOTIDE SEQUENCE [LARGE SCALE GENOMIC DNA]</scope>
    <source>
        <strain evidence="3">CA054A</strain>
    </source>
</reference>
<proteinExistence type="predicted"/>
<gene>
    <name evidence="2" type="ORF">D7V88_23920</name>
</gene>
<dbReference type="Pfam" id="PF03781">
    <property type="entry name" value="FGE-sulfatase"/>
    <property type="match status" value="1"/>
</dbReference>
<dbReference type="GO" id="GO:0004674">
    <property type="term" value="F:protein serine/threonine kinase activity"/>
    <property type="evidence" value="ECO:0007669"/>
    <property type="project" value="UniProtKB-KW"/>
</dbReference>
<dbReference type="RefSeq" id="WP_120542962.1">
    <property type="nucleotide sequence ID" value="NZ_RAVZ01000178.1"/>
</dbReference>
<accession>A0A3A8IJZ4</accession>
<dbReference type="OrthoDB" id="9768004at2"/>
<dbReference type="Gene3D" id="3.90.1580.10">
    <property type="entry name" value="paralog of FGE (formylglycine-generating enzyme)"/>
    <property type="match status" value="1"/>
</dbReference>
<organism evidence="2 3">
    <name type="scientific">Corallococcus terminator</name>
    <dbReference type="NCBI Taxonomy" id="2316733"/>
    <lineage>
        <taxon>Bacteria</taxon>
        <taxon>Pseudomonadati</taxon>
        <taxon>Myxococcota</taxon>
        <taxon>Myxococcia</taxon>
        <taxon>Myxococcales</taxon>
        <taxon>Cystobacterineae</taxon>
        <taxon>Myxococcaceae</taxon>
        <taxon>Corallococcus</taxon>
    </lineage>
</organism>
<dbReference type="InterPro" id="IPR051043">
    <property type="entry name" value="Sulfatase_Mod_Factor_Kinase"/>
</dbReference>
<sequence length="258" mass="28769">MTLAFVRPALEPVELMPIPAGAFQMGSTEEEVERAMLRWKSALIKPDYHLSFGAWLRKEMPQHRQEVAAFQLARFPVTNQQYGAFVAQTGHAPATSLRQGLPDDHPVWGVNAADIARYLEWTRQRTGQAWRLPTEAEWEYAARGPEHWDYPFGDTFDARLCNTREAGLGGTTSVTRYAAHPTAYGVCDMAGNVEEWTSTDYAPYPGGRFIEDNLTEALGPVYPVLRGGSAECGGDLARCARRHGPHPNFNLFGFRLAL</sequence>
<comment type="caution">
    <text evidence="2">The sequence shown here is derived from an EMBL/GenBank/DDBJ whole genome shotgun (WGS) entry which is preliminary data.</text>
</comment>
<dbReference type="PANTHER" id="PTHR23150">
    <property type="entry name" value="SULFATASE MODIFYING FACTOR 1, 2"/>
    <property type="match status" value="1"/>
</dbReference>
<dbReference type="AlphaFoldDB" id="A0A3A8IJZ4"/>
<keyword evidence="3" id="KW-1185">Reference proteome</keyword>
<dbReference type="Proteomes" id="UP000268094">
    <property type="component" value="Unassembled WGS sequence"/>
</dbReference>
<keyword evidence="2" id="KW-0808">Transferase</keyword>
<dbReference type="EMBL" id="RAVZ01000178">
    <property type="protein sequence ID" value="RKG83515.1"/>
    <property type="molecule type" value="Genomic_DNA"/>
</dbReference>
<protein>
    <submittedName>
        <fullName evidence="2">Serine/threonine protein kinase</fullName>
    </submittedName>
</protein>
<evidence type="ECO:0000313" key="3">
    <source>
        <dbReference type="Proteomes" id="UP000268094"/>
    </source>
</evidence>
<feature type="domain" description="Sulfatase-modifying factor enzyme-like" evidence="1">
    <location>
        <begin position="14"/>
        <end position="257"/>
    </location>
</feature>
<dbReference type="InterPro" id="IPR042095">
    <property type="entry name" value="SUMF_sf"/>
</dbReference>
<dbReference type="PANTHER" id="PTHR23150:SF19">
    <property type="entry name" value="FORMYLGLYCINE-GENERATING ENZYME"/>
    <property type="match status" value="1"/>
</dbReference>
<dbReference type="InterPro" id="IPR005532">
    <property type="entry name" value="SUMF_dom"/>
</dbReference>
<keyword evidence="2" id="KW-0418">Kinase</keyword>
<dbReference type="GO" id="GO:0120147">
    <property type="term" value="F:formylglycine-generating oxidase activity"/>
    <property type="evidence" value="ECO:0007669"/>
    <property type="project" value="TreeGrafter"/>
</dbReference>
<keyword evidence="2" id="KW-0723">Serine/threonine-protein kinase</keyword>
<dbReference type="SUPFAM" id="SSF56436">
    <property type="entry name" value="C-type lectin-like"/>
    <property type="match status" value="1"/>
</dbReference>
<evidence type="ECO:0000259" key="1">
    <source>
        <dbReference type="Pfam" id="PF03781"/>
    </source>
</evidence>